<dbReference type="InterPro" id="IPR045584">
    <property type="entry name" value="Pilin-like"/>
</dbReference>
<evidence type="ECO:0008006" key="4">
    <source>
        <dbReference type="Google" id="ProtNLM"/>
    </source>
</evidence>
<organism evidence="2 3">
    <name type="scientific">Candidatus Woykebacteria bacterium GWA1_44_8</name>
    <dbReference type="NCBI Taxonomy" id="1802591"/>
    <lineage>
        <taxon>Bacteria</taxon>
        <taxon>Candidatus Woykeibacteriota</taxon>
    </lineage>
</organism>
<dbReference type="PROSITE" id="PS00409">
    <property type="entry name" value="PROKAR_NTER_METHYL"/>
    <property type="match status" value="1"/>
</dbReference>
<gene>
    <name evidence="2" type="ORF">A2113_00685</name>
</gene>
<dbReference type="InterPro" id="IPR012902">
    <property type="entry name" value="N_methyl_site"/>
</dbReference>
<evidence type="ECO:0000313" key="3">
    <source>
        <dbReference type="Proteomes" id="UP000176299"/>
    </source>
</evidence>
<keyword evidence="1" id="KW-0472">Membrane</keyword>
<evidence type="ECO:0000256" key="1">
    <source>
        <dbReference type="SAM" id="Phobius"/>
    </source>
</evidence>
<accession>A0A1G1W2L3</accession>
<reference evidence="2 3" key="1">
    <citation type="journal article" date="2016" name="Nat. Commun.">
        <title>Thousands of microbial genomes shed light on interconnected biogeochemical processes in an aquifer system.</title>
        <authorList>
            <person name="Anantharaman K."/>
            <person name="Brown C.T."/>
            <person name="Hug L.A."/>
            <person name="Sharon I."/>
            <person name="Castelle C.J."/>
            <person name="Probst A.J."/>
            <person name="Thomas B.C."/>
            <person name="Singh A."/>
            <person name="Wilkins M.J."/>
            <person name="Karaoz U."/>
            <person name="Brodie E.L."/>
            <person name="Williams K.H."/>
            <person name="Hubbard S.S."/>
            <person name="Banfield J.F."/>
        </authorList>
    </citation>
    <scope>NUCLEOTIDE SEQUENCE [LARGE SCALE GENOMIC DNA]</scope>
</reference>
<dbReference type="Proteomes" id="UP000176299">
    <property type="component" value="Unassembled WGS sequence"/>
</dbReference>
<keyword evidence="1" id="KW-0812">Transmembrane</keyword>
<comment type="caution">
    <text evidence="2">The sequence shown here is derived from an EMBL/GenBank/DDBJ whole genome shotgun (WGS) entry which is preliminary data.</text>
</comment>
<dbReference type="Pfam" id="PF07963">
    <property type="entry name" value="N_methyl"/>
    <property type="match status" value="1"/>
</dbReference>
<protein>
    <recommendedName>
        <fullName evidence="4">Type II secretion system protein GspG C-terminal domain-containing protein</fullName>
    </recommendedName>
</protein>
<name>A0A1G1W2L3_9BACT</name>
<dbReference type="PANTHER" id="PTHR30093">
    <property type="entry name" value="GENERAL SECRETION PATHWAY PROTEIN G"/>
    <property type="match status" value="1"/>
</dbReference>
<dbReference type="AlphaFoldDB" id="A0A1G1W2L3"/>
<dbReference type="STRING" id="1802591.A2113_00685"/>
<dbReference type="Gene3D" id="3.30.700.10">
    <property type="entry name" value="Glycoprotein, Type 4 Pilin"/>
    <property type="match status" value="1"/>
</dbReference>
<evidence type="ECO:0000313" key="2">
    <source>
        <dbReference type="EMBL" id="OGY21830.1"/>
    </source>
</evidence>
<dbReference type="NCBIfam" id="TIGR02532">
    <property type="entry name" value="IV_pilin_GFxxxE"/>
    <property type="match status" value="1"/>
</dbReference>
<keyword evidence="1" id="KW-1133">Transmembrane helix</keyword>
<feature type="transmembrane region" description="Helical" evidence="1">
    <location>
        <begin position="12"/>
        <end position="34"/>
    </location>
</feature>
<proteinExistence type="predicted"/>
<dbReference type="SUPFAM" id="SSF54523">
    <property type="entry name" value="Pili subunits"/>
    <property type="match status" value="1"/>
</dbReference>
<dbReference type="EMBL" id="MHCN01000010">
    <property type="protein sequence ID" value="OGY21830.1"/>
    <property type="molecule type" value="Genomic_DNA"/>
</dbReference>
<sequence length="150" mass="15777">MLPIIRKKGGFTLIELLVVIAILSVLLVIVLVAINPARQTREARNTQRRADVLTVLNAVNQYFVANGSFPTGTPATTGSAENIDSTLAGFCSDLVPTYVAALPYDPSAAGASYTDCGSYDTKYTITLNAGDRITIAAPNAEGGVTIQATR</sequence>